<dbReference type="InterPro" id="IPR011051">
    <property type="entry name" value="RmlC_Cupin_sf"/>
</dbReference>
<dbReference type="InterPro" id="IPR014710">
    <property type="entry name" value="RmlC-like_jellyroll"/>
</dbReference>
<dbReference type="PANTHER" id="PTHR43346:SF1">
    <property type="entry name" value="QUERCETIN 2,3-DIOXYGENASE-RELATED"/>
    <property type="match status" value="1"/>
</dbReference>
<sequence>MKIVHFKNLNFIPASHEDPKDPGALKKVLLKRDDLPAGRVQMINWARLPKGKTFAPHYHEQMMEVFIIMNGKVKAKIGQDEAILEKGDLVIAKKGEIHTFENLSDEDIDYFAMGIVIGEGGKTVNV</sequence>
<accession>A0A0G0KTF6</accession>
<dbReference type="EMBL" id="LBVC01000011">
    <property type="protein sequence ID" value="KKQ78805.1"/>
    <property type="molecule type" value="Genomic_DNA"/>
</dbReference>
<dbReference type="InterPro" id="IPR052538">
    <property type="entry name" value="Flavonoid_dioxygenase-like"/>
</dbReference>
<dbReference type="CDD" id="cd02208">
    <property type="entry name" value="cupin_RmlC-like"/>
    <property type="match status" value="1"/>
</dbReference>
<organism evidence="2 3">
    <name type="scientific">Candidatus Daviesbacteria bacterium GW2011_GWF2_38_6</name>
    <dbReference type="NCBI Taxonomy" id="1618432"/>
    <lineage>
        <taxon>Bacteria</taxon>
        <taxon>Candidatus Daviesiibacteriota</taxon>
    </lineage>
</organism>
<comment type="caution">
    <text evidence="2">The sequence shown here is derived from an EMBL/GenBank/DDBJ whole genome shotgun (WGS) entry which is preliminary data.</text>
</comment>
<reference evidence="2 3" key="1">
    <citation type="journal article" date="2015" name="Nature">
        <title>rRNA introns, odd ribosomes, and small enigmatic genomes across a large radiation of phyla.</title>
        <authorList>
            <person name="Brown C.T."/>
            <person name="Hug L.A."/>
            <person name="Thomas B.C."/>
            <person name="Sharon I."/>
            <person name="Castelle C.J."/>
            <person name="Singh A."/>
            <person name="Wilkins M.J."/>
            <person name="Williams K.H."/>
            <person name="Banfield J.F."/>
        </authorList>
    </citation>
    <scope>NUCLEOTIDE SEQUENCE [LARGE SCALE GENOMIC DNA]</scope>
</reference>
<dbReference type="InterPro" id="IPR013096">
    <property type="entry name" value="Cupin_2"/>
</dbReference>
<dbReference type="Proteomes" id="UP000034324">
    <property type="component" value="Unassembled WGS sequence"/>
</dbReference>
<evidence type="ECO:0000313" key="2">
    <source>
        <dbReference type="EMBL" id="KKQ78805.1"/>
    </source>
</evidence>
<feature type="domain" description="Cupin type-2" evidence="1">
    <location>
        <begin position="46"/>
        <end position="110"/>
    </location>
</feature>
<dbReference type="SUPFAM" id="SSF51182">
    <property type="entry name" value="RmlC-like cupins"/>
    <property type="match status" value="1"/>
</dbReference>
<dbReference type="AlphaFoldDB" id="A0A0G0KTF6"/>
<proteinExistence type="predicted"/>
<gene>
    <name evidence="2" type="ORF">US99_C0011G0020</name>
</gene>
<protein>
    <recommendedName>
        <fullName evidence="1">Cupin type-2 domain-containing protein</fullName>
    </recommendedName>
</protein>
<evidence type="ECO:0000313" key="3">
    <source>
        <dbReference type="Proteomes" id="UP000034324"/>
    </source>
</evidence>
<dbReference type="Gene3D" id="2.60.120.10">
    <property type="entry name" value="Jelly Rolls"/>
    <property type="match status" value="1"/>
</dbReference>
<dbReference type="Pfam" id="PF07883">
    <property type="entry name" value="Cupin_2"/>
    <property type="match status" value="1"/>
</dbReference>
<evidence type="ECO:0000259" key="1">
    <source>
        <dbReference type="Pfam" id="PF07883"/>
    </source>
</evidence>
<name>A0A0G0KTF6_9BACT</name>
<dbReference type="PANTHER" id="PTHR43346">
    <property type="entry name" value="LIGAND BINDING DOMAIN PROTEIN, PUTATIVE (AFU_ORTHOLOGUE AFUA_6G14370)-RELATED"/>
    <property type="match status" value="1"/>
</dbReference>